<dbReference type="RefSeq" id="WP_129257276.1">
    <property type="nucleotide sequence ID" value="NZ_SDKC01000001.1"/>
</dbReference>
<proteinExistence type="predicted"/>
<protein>
    <submittedName>
        <fullName evidence="1">Uncharacterized protein</fullName>
    </submittedName>
</protein>
<comment type="caution">
    <text evidence="1">The sequence shown here is derived from an EMBL/GenBank/DDBJ whole genome shotgun (WGS) entry which is preliminary data.</text>
</comment>
<dbReference type="Proteomes" id="UP000290106">
    <property type="component" value="Unassembled WGS sequence"/>
</dbReference>
<sequence>MQSVEMIPFGLLAGFVDDKEVRITEISTESFCFRVREQVERPRHIRIGFYDLSESMYREVELESYHFMEKRQEQWYVSYTVEVFQQDYVQAVQKLFRKYTGYIRARLEGTDGEMAQIVCNYPADQDEIHAESMEEQKAIWFSGARIQPVVQGMELALELDRNTWYDLYQRNPIERFAEQYWKENGIDGWEEYKTIPDRLYIGNAFCHLLFPKEEQLFALMEKAIVENVEITLVFPCMREFQVEERGKLLKKVDNWCEKRQTRVEILVNDWGMTALVKESGKHLEPCLGVLLNKQKKDPRMRYKKGSTRGLGESNLQADFYRTFLKDTYGITRYEWESCGYPQVFPQGKNSLHLPYYQTNTSQYCPLYASCTEGERGKQRLPEHCPGYCEQYAYLYPEHLHMAGRYNSLFGLDAELVKNPEKLKAYQQAGIDRLVIGL</sequence>
<evidence type="ECO:0000313" key="1">
    <source>
        <dbReference type="EMBL" id="RXS74667.1"/>
    </source>
</evidence>
<keyword evidence="2" id="KW-1185">Reference proteome</keyword>
<dbReference type="AlphaFoldDB" id="A0A4Q1RGB9"/>
<evidence type="ECO:0000313" key="2">
    <source>
        <dbReference type="Proteomes" id="UP000290106"/>
    </source>
</evidence>
<reference evidence="1 2" key="1">
    <citation type="submission" date="2019-01" db="EMBL/GenBank/DDBJ databases">
        <title>Blautia sp. nov. KGMB01111 isolated human feces.</title>
        <authorList>
            <person name="Park J.-E."/>
            <person name="Kim J.-S."/>
            <person name="Park S.-H."/>
        </authorList>
    </citation>
    <scope>NUCLEOTIDE SEQUENCE [LARGE SCALE GENOMIC DNA]</scope>
    <source>
        <strain evidence="1 2">KGMB01111</strain>
    </source>
</reference>
<dbReference type="EMBL" id="SDKC01000001">
    <property type="protein sequence ID" value="RXS74667.1"/>
    <property type="molecule type" value="Genomic_DNA"/>
</dbReference>
<name>A0A4Q1RGB9_9FIRM</name>
<dbReference type="OrthoDB" id="3176754at2"/>
<accession>A0A4Q1RGB9</accession>
<gene>
    <name evidence="1" type="ORF">ETP43_05210</name>
</gene>
<organism evidence="1 2">
    <name type="scientific">Blautia faecicola</name>
    <dbReference type="NCBI Taxonomy" id="2509240"/>
    <lineage>
        <taxon>Bacteria</taxon>
        <taxon>Bacillati</taxon>
        <taxon>Bacillota</taxon>
        <taxon>Clostridia</taxon>
        <taxon>Lachnospirales</taxon>
        <taxon>Lachnospiraceae</taxon>
        <taxon>Blautia</taxon>
    </lineage>
</organism>